<dbReference type="CDD" id="cd14798">
    <property type="entry name" value="RX-CC_like"/>
    <property type="match status" value="1"/>
</dbReference>
<dbReference type="InterPro" id="IPR058922">
    <property type="entry name" value="WHD_DRP"/>
</dbReference>
<dbReference type="Gene3D" id="1.20.5.4130">
    <property type="match status" value="1"/>
</dbReference>
<dbReference type="Proteomes" id="UP001341281">
    <property type="component" value="Chromosome 05"/>
</dbReference>
<evidence type="ECO:0000256" key="7">
    <source>
        <dbReference type="SAM" id="Coils"/>
    </source>
</evidence>
<dbReference type="InterPro" id="IPR032675">
    <property type="entry name" value="LRR_dom_sf"/>
</dbReference>
<dbReference type="InterPro" id="IPR044974">
    <property type="entry name" value="Disease_R_plants"/>
</dbReference>
<keyword evidence="5" id="KW-0611">Plant defense</keyword>
<evidence type="ECO:0000256" key="6">
    <source>
        <dbReference type="ARBA" id="ARBA00023054"/>
    </source>
</evidence>
<feature type="region of interest" description="Disordered" evidence="8">
    <location>
        <begin position="282"/>
        <end position="304"/>
    </location>
</feature>
<evidence type="ECO:0000259" key="12">
    <source>
        <dbReference type="Pfam" id="PF23598"/>
    </source>
</evidence>
<evidence type="ECO:0000256" key="3">
    <source>
        <dbReference type="ARBA" id="ARBA00022737"/>
    </source>
</evidence>
<keyword evidence="3" id="KW-0677">Repeat</keyword>
<feature type="domain" description="Disease resistance R13L4/SHOC-2-like LRR" evidence="12">
    <location>
        <begin position="644"/>
        <end position="939"/>
    </location>
</feature>
<dbReference type="Pfam" id="PF18052">
    <property type="entry name" value="Rx_N"/>
    <property type="match status" value="1"/>
</dbReference>
<dbReference type="FunFam" id="1.10.10.10:FF:000322">
    <property type="entry name" value="Probable disease resistance protein At1g63360"/>
    <property type="match status" value="1"/>
</dbReference>
<protein>
    <submittedName>
        <fullName evidence="13">Uncharacterized protein</fullName>
    </submittedName>
</protein>
<dbReference type="GO" id="GO:0042742">
    <property type="term" value="P:defense response to bacterium"/>
    <property type="evidence" value="ECO:0007669"/>
    <property type="project" value="UniProtKB-ARBA"/>
</dbReference>
<dbReference type="Pfam" id="PF23559">
    <property type="entry name" value="WHD_DRP"/>
    <property type="match status" value="1"/>
</dbReference>
<dbReference type="InterPro" id="IPR041118">
    <property type="entry name" value="Rx_N"/>
</dbReference>
<dbReference type="GO" id="GO:0002758">
    <property type="term" value="P:innate immune response-activating signaling pathway"/>
    <property type="evidence" value="ECO:0007669"/>
    <property type="project" value="UniProtKB-ARBA"/>
</dbReference>
<evidence type="ECO:0000256" key="4">
    <source>
        <dbReference type="ARBA" id="ARBA00022741"/>
    </source>
</evidence>
<feature type="coiled-coil region" evidence="7">
    <location>
        <begin position="121"/>
        <end position="148"/>
    </location>
</feature>
<dbReference type="Gene3D" id="3.40.50.300">
    <property type="entry name" value="P-loop containing nucleotide triphosphate hydrolases"/>
    <property type="match status" value="1"/>
</dbReference>
<dbReference type="Pfam" id="PF00931">
    <property type="entry name" value="NB-ARC"/>
    <property type="match status" value="1"/>
</dbReference>
<proteinExistence type="inferred from homology"/>
<evidence type="ECO:0000313" key="13">
    <source>
        <dbReference type="EMBL" id="WVZ77659.1"/>
    </source>
</evidence>
<dbReference type="Gene3D" id="1.10.10.10">
    <property type="entry name" value="Winged helix-like DNA-binding domain superfamily/Winged helix DNA-binding domain"/>
    <property type="match status" value="1"/>
</dbReference>
<feature type="domain" description="NB-ARC" evidence="9">
    <location>
        <begin position="222"/>
        <end position="388"/>
    </location>
</feature>
<dbReference type="InterPro" id="IPR002182">
    <property type="entry name" value="NB-ARC"/>
</dbReference>
<dbReference type="GO" id="GO:0043531">
    <property type="term" value="F:ADP binding"/>
    <property type="evidence" value="ECO:0007669"/>
    <property type="project" value="InterPro"/>
</dbReference>
<keyword evidence="4" id="KW-0547">Nucleotide-binding</keyword>
<organism evidence="13 14">
    <name type="scientific">Paspalum notatum var. saurae</name>
    <dbReference type="NCBI Taxonomy" id="547442"/>
    <lineage>
        <taxon>Eukaryota</taxon>
        <taxon>Viridiplantae</taxon>
        <taxon>Streptophyta</taxon>
        <taxon>Embryophyta</taxon>
        <taxon>Tracheophyta</taxon>
        <taxon>Spermatophyta</taxon>
        <taxon>Magnoliopsida</taxon>
        <taxon>Liliopsida</taxon>
        <taxon>Poales</taxon>
        <taxon>Poaceae</taxon>
        <taxon>PACMAD clade</taxon>
        <taxon>Panicoideae</taxon>
        <taxon>Andropogonodae</taxon>
        <taxon>Paspaleae</taxon>
        <taxon>Paspalinae</taxon>
        <taxon>Paspalum</taxon>
    </lineage>
</organism>
<keyword evidence="2" id="KW-0433">Leucine-rich repeat</keyword>
<keyword evidence="14" id="KW-1185">Reference proteome</keyword>
<dbReference type="GO" id="GO:0009626">
    <property type="term" value="P:plant-type hypersensitive response"/>
    <property type="evidence" value="ECO:0007669"/>
    <property type="project" value="UniProtKB-ARBA"/>
</dbReference>
<evidence type="ECO:0000256" key="2">
    <source>
        <dbReference type="ARBA" id="ARBA00022614"/>
    </source>
</evidence>
<evidence type="ECO:0000256" key="5">
    <source>
        <dbReference type="ARBA" id="ARBA00022821"/>
    </source>
</evidence>
<comment type="similarity">
    <text evidence="1">Belongs to the disease resistance NB-LRR family.</text>
</comment>
<evidence type="ECO:0000313" key="14">
    <source>
        <dbReference type="Proteomes" id="UP001341281"/>
    </source>
</evidence>
<evidence type="ECO:0000259" key="9">
    <source>
        <dbReference type="Pfam" id="PF00931"/>
    </source>
</evidence>
<sequence length="1030" mass="116428">MADAGVTGVVAKLGELAAAEATALLRVDAEIRALRRKLAYLQALVRGADRQRRGRASELLLLWLRETREVAFEVEDAVDEFHLRVETYHLRAKWRRRRRWFWWQRDAVSIVQSLATQIFVRHGLSNQISKINERIDELNQNKETYQIESSPSEIWSSSSVEVDPEWVFKPYGQPSRVVEAGHPGFQWRVCSIGYEDKYVIGSRESEFAILKDLIVNKEGNISRRAVISILGERGIGKTTLAKKLYSDSDIIRHFEVHAWVCLPPHIRFKDYAEIMYAQVSSQVPETPEKNDDTQLTPGDGETTDNEELKLGQILENRRYLVVLDGLVSISDWNSLFGVLPDTTGSRILLTTHLNVKEINHIDQQIPPIGLPYLDKGYGEQLFCQRVFGATEPSQIYRSKDYYEKVHSISTGLPLAIVVLAGILRSKVIPMEWDDVFEQLESNGKPKPVRSIWSLAFDDLPHHLKSCFLYFASVSENVILYPDRLVRLWIAEGFVVPTKAKTLEDVAFDYLKELVSRGLVQVMEKDAGGCIKLVSIHNLLHAFVESEAQDACFLEIHHHANVVNPNAVRRLAIQNYVDAYVCIPNAFPKLRSLLCDFAEDQRSSSSSEELQTQTLWGNLAELCLRACDISENAGSNTLLHGLHFLQGSRFLRVIDLNGLKIQKLPNEIGSIIHLRYLGIRNSNLKDLPSSMYKLDNLQTLDVRRTNVGEVVNEFWEIEALRHVLAEKMLLPNCSVPLNNLMTLNGMVPSNSWDEKNCPLNNMIYLRSLSLSGISAAHTVALSAALRKMEFLVYLNLSGEALPSNMFTTSIMRRLQVLILHGMLEGIDDGLSDRYVLPNLTILHLHKSELSQQFVYKLAMLPCLVEMELLAVSYSETTMFFPEGFPSLAKLKIKNVSILQELVIGTGAMPMLSILAMYDCDSLRTLKALNGLQHLQEVAVYNMPEVIRNIELEDEKLFSKIKRLTTPTMKIDRRFVSGHLVRKMLPAERYTAVASESSCSGMEAAADPGAGKAIDDIQEYYAFGAWVRSTPE</sequence>
<dbReference type="PANTHER" id="PTHR23155">
    <property type="entry name" value="DISEASE RESISTANCE PROTEIN RP"/>
    <property type="match status" value="1"/>
</dbReference>
<evidence type="ECO:0000256" key="1">
    <source>
        <dbReference type="ARBA" id="ARBA00008894"/>
    </source>
</evidence>
<dbReference type="SUPFAM" id="SSF52058">
    <property type="entry name" value="L domain-like"/>
    <property type="match status" value="1"/>
</dbReference>
<accession>A0AAQ3TQV3</accession>
<dbReference type="InterPro" id="IPR042197">
    <property type="entry name" value="Apaf_helical"/>
</dbReference>
<name>A0AAQ3TQV3_PASNO</name>
<dbReference type="PRINTS" id="PR00364">
    <property type="entry name" value="DISEASERSIST"/>
</dbReference>
<feature type="domain" description="Disease resistance N-terminal" evidence="10">
    <location>
        <begin position="7"/>
        <end position="90"/>
    </location>
</feature>
<keyword evidence="6 7" id="KW-0175">Coiled coil</keyword>
<evidence type="ECO:0000259" key="11">
    <source>
        <dbReference type="Pfam" id="PF23559"/>
    </source>
</evidence>
<dbReference type="InterPro" id="IPR055414">
    <property type="entry name" value="LRR_R13L4/SHOC2-like"/>
</dbReference>
<dbReference type="InterPro" id="IPR027417">
    <property type="entry name" value="P-loop_NTPase"/>
</dbReference>
<evidence type="ECO:0000259" key="10">
    <source>
        <dbReference type="Pfam" id="PF18052"/>
    </source>
</evidence>
<reference evidence="13 14" key="1">
    <citation type="submission" date="2024-02" db="EMBL/GenBank/DDBJ databases">
        <title>High-quality chromosome-scale genome assembly of Pensacola bahiagrass (Paspalum notatum Flugge var. saurae).</title>
        <authorList>
            <person name="Vega J.M."/>
            <person name="Podio M."/>
            <person name="Orjuela J."/>
            <person name="Siena L.A."/>
            <person name="Pessino S.C."/>
            <person name="Combes M.C."/>
            <person name="Mariac C."/>
            <person name="Albertini E."/>
            <person name="Pupilli F."/>
            <person name="Ortiz J.P.A."/>
            <person name="Leblanc O."/>
        </authorList>
    </citation>
    <scope>NUCLEOTIDE SEQUENCE [LARGE SCALE GENOMIC DNA]</scope>
    <source>
        <strain evidence="13">R1</strain>
        <tissue evidence="13">Leaf</tissue>
    </source>
</reference>
<dbReference type="Gene3D" id="3.80.10.10">
    <property type="entry name" value="Ribonuclease Inhibitor"/>
    <property type="match status" value="2"/>
</dbReference>
<dbReference type="PANTHER" id="PTHR23155:SF1242">
    <property type="entry name" value="NB-ARC DOMAIN CONTAINING PROTEIN EXPRESSED"/>
    <property type="match status" value="1"/>
</dbReference>
<dbReference type="EMBL" id="CP144749">
    <property type="protein sequence ID" value="WVZ77659.1"/>
    <property type="molecule type" value="Genomic_DNA"/>
</dbReference>
<gene>
    <name evidence="13" type="ORF">U9M48_025502</name>
</gene>
<dbReference type="SUPFAM" id="SSF52540">
    <property type="entry name" value="P-loop containing nucleoside triphosphate hydrolases"/>
    <property type="match status" value="1"/>
</dbReference>
<feature type="domain" description="Disease resistance protein winged helix" evidence="11">
    <location>
        <begin position="478"/>
        <end position="542"/>
    </location>
</feature>
<dbReference type="Gene3D" id="1.10.8.430">
    <property type="entry name" value="Helical domain of apoptotic protease-activating factors"/>
    <property type="match status" value="1"/>
</dbReference>
<dbReference type="InterPro" id="IPR038005">
    <property type="entry name" value="RX-like_CC"/>
</dbReference>
<dbReference type="Pfam" id="PF23598">
    <property type="entry name" value="LRR_14"/>
    <property type="match status" value="1"/>
</dbReference>
<dbReference type="InterPro" id="IPR036388">
    <property type="entry name" value="WH-like_DNA-bd_sf"/>
</dbReference>
<evidence type="ECO:0000256" key="8">
    <source>
        <dbReference type="SAM" id="MobiDB-lite"/>
    </source>
</evidence>
<dbReference type="AlphaFoldDB" id="A0AAQ3TQV3"/>